<dbReference type="Gene3D" id="3.30.63.10">
    <property type="entry name" value="Guanylate Kinase phosphate binding domain"/>
    <property type="match status" value="1"/>
</dbReference>
<dbReference type="SMART" id="SM00072">
    <property type="entry name" value="GuKc"/>
    <property type="match status" value="1"/>
</dbReference>
<keyword evidence="3" id="KW-0808">Transferase</keyword>
<reference evidence="8" key="1">
    <citation type="journal article" date="2015" name="Nature">
        <title>Complex archaea that bridge the gap between prokaryotes and eukaryotes.</title>
        <authorList>
            <person name="Spang A."/>
            <person name="Saw J.H."/>
            <person name="Jorgensen S.L."/>
            <person name="Zaremba-Niedzwiedzka K."/>
            <person name="Martijn J."/>
            <person name="Lind A.E."/>
            <person name="van Eijk R."/>
            <person name="Schleper C."/>
            <person name="Guy L."/>
            <person name="Ettema T.J."/>
        </authorList>
    </citation>
    <scope>NUCLEOTIDE SEQUENCE</scope>
</reference>
<evidence type="ECO:0000256" key="5">
    <source>
        <dbReference type="ARBA" id="ARBA00022777"/>
    </source>
</evidence>
<accession>A0A0F9E3X7</accession>
<feature type="domain" description="Guanylate kinase-like" evidence="7">
    <location>
        <begin position="6"/>
        <end position="184"/>
    </location>
</feature>
<dbReference type="GO" id="GO:0005524">
    <property type="term" value="F:ATP binding"/>
    <property type="evidence" value="ECO:0007669"/>
    <property type="project" value="UniProtKB-KW"/>
</dbReference>
<evidence type="ECO:0000256" key="6">
    <source>
        <dbReference type="ARBA" id="ARBA00022840"/>
    </source>
</evidence>
<protein>
    <recommendedName>
        <fullName evidence="2">guanylate kinase</fullName>
        <ecNumber evidence="2">2.7.4.8</ecNumber>
    </recommendedName>
</protein>
<dbReference type="InterPro" id="IPR017665">
    <property type="entry name" value="Guanylate_kinase"/>
</dbReference>
<dbReference type="PROSITE" id="PS50052">
    <property type="entry name" value="GUANYLATE_KINASE_2"/>
    <property type="match status" value="1"/>
</dbReference>
<evidence type="ECO:0000259" key="7">
    <source>
        <dbReference type="PROSITE" id="PS50052"/>
    </source>
</evidence>
<sequence>MRAKKGILFVVSGPSGAGKSTICSEVMRHDPSLRFAISHTTRKPRTGEQDSVDYNFVGKDEFKRMADSGEFVEWAEVHGNSYGTSKSMLEALMAEGSDIIHDIDVQGAAQLRKVLPEAVYIFIMPPDILTLQRRLSNRSTDDPMVVARRLLNARSEIGSYSLYDYVILNDALDHAVENFRSLVMAERLKAGRVDPERVEEIFSLDEASRAEEEGQE</sequence>
<organism evidence="8">
    <name type="scientific">marine sediment metagenome</name>
    <dbReference type="NCBI Taxonomy" id="412755"/>
    <lineage>
        <taxon>unclassified sequences</taxon>
        <taxon>metagenomes</taxon>
        <taxon>ecological metagenomes</taxon>
    </lineage>
</organism>
<dbReference type="GO" id="GO:0005829">
    <property type="term" value="C:cytosol"/>
    <property type="evidence" value="ECO:0007669"/>
    <property type="project" value="TreeGrafter"/>
</dbReference>
<evidence type="ECO:0000313" key="8">
    <source>
        <dbReference type="EMBL" id="KKL68704.1"/>
    </source>
</evidence>
<gene>
    <name evidence="8" type="ORF">LCGC14_2122320</name>
</gene>
<proteinExistence type="inferred from homology"/>
<dbReference type="InterPro" id="IPR008144">
    <property type="entry name" value="Guanylate_kin-like_dom"/>
</dbReference>
<dbReference type="Gene3D" id="3.40.50.300">
    <property type="entry name" value="P-loop containing nucleotide triphosphate hydrolases"/>
    <property type="match status" value="1"/>
</dbReference>
<evidence type="ECO:0000256" key="2">
    <source>
        <dbReference type="ARBA" id="ARBA00012961"/>
    </source>
</evidence>
<comment type="caution">
    <text evidence="8">The sequence shown here is derived from an EMBL/GenBank/DDBJ whole genome shotgun (WGS) entry which is preliminary data.</text>
</comment>
<dbReference type="EC" id="2.7.4.8" evidence="2"/>
<dbReference type="GO" id="GO:0004385">
    <property type="term" value="F:GMP kinase activity"/>
    <property type="evidence" value="ECO:0007669"/>
    <property type="project" value="UniProtKB-EC"/>
</dbReference>
<dbReference type="HAMAP" id="MF_00328">
    <property type="entry name" value="Guanylate_kinase"/>
    <property type="match status" value="1"/>
</dbReference>
<dbReference type="AlphaFoldDB" id="A0A0F9E3X7"/>
<dbReference type="PANTHER" id="PTHR23117:SF13">
    <property type="entry name" value="GUANYLATE KINASE"/>
    <property type="match status" value="1"/>
</dbReference>
<evidence type="ECO:0000256" key="1">
    <source>
        <dbReference type="ARBA" id="ARBA00005790"/>
    </source>
</evidence>
<evidence type="ECO:0000256" key="3">
    <source>
        <dbReference type="ARBA" id="ARBA00022679"/>
    </source>
</evidence>
<keyword evidence="6" id="KW-0067">ATP-binding</keyword>
<dbReference type="NCBIfam" id="TIGR03263">
    <property type="entry name" value="guanyl_kin"/>
    <property type="match status" value="1"/>
</dbReference>
<dbReference type="EMBL" id="LAZR01026450">
    <property type="protein sequence ID" value="KKL68704.1"/>
    <property type="molecule type" value="Genomic_DNA"/>
</dbReference>
<keyword evidence="4" id="KW-0547">Nucleotide-binding</keyword>
<name>A0A0F9E3X7_9ZZZZ</name>
<dbReference type="InterPro" id="IPR008145">
    <property type="entry name" value="GK/Ca_channel_bsu"/>
</dbReference>
<evidence type="ECO:0000256" key="4">
    <source>
        <dbReference type="ARBA" id="ARBA00022741"/>
    </source>
</evidence>
<dbReference type="FunFam" id="3.30.63.10:FF:000002">
    <property type="entry name" value="Guanylate kinase 1"/>
    <property type="match status" value="1"/>
</dbReference>
<dbReference type="Pfam" id="PF00625">
    <property type="entry name" value="Guanylate_kin"/>
    <property type="match status" value="1"/>
</dbReference>
<dbReference type="InterPro" id="IPR027417">
    <property type="entry name" value="P-loop_NTPase"/>
</dbReference>
<dbReference type="SUPFAM" id="SSF52540">
    <property type="entry name" value="P-loop containing nucleoside triphosphate hydrolases"/>
    <property type="match status" value="1"/>
</dbReference>
<comment type="similarity">
    <text evidence="1">Belongs to the guanylate kinase family.</text>
</comment>
<dbReference type="PANTHER" id="PTHR23117">
    <property type="entry name" value="GUANYLATE KINASE-RELATED"/>
    <property type="match status" value="1"/>
</dbReference>
<keyword evidence="5" id="KW-0418">Kinase</keyword>
<dbReference type="CDD" id="cd00071">
    <property type="entry name" value="GMPK"/>
    <property type="match status" value="1"/>
</dbReference>